<organism evidence="7 8">
    <name type="scientific">Paramuricea clavata</name>
    <name type="common">Red gorgonian</name>
    <name type="synonym">Violescent sea-whip</name>
    <dbReference type="NCBI Taxonomy" id="317549"/>
    <lineage>
        <taxon>Eukaryota</taxon>
        <taxon>Metazoa</taxon>
        <taxon>Cnidaria</taxon>
        <taxon>Anthozoa</taxon>
        <taxon>Octocorallia</taxon>
        <taxon>Malacalcyonacea</taxon>
        <taxon>Plexauridae</taxon>
        <taxon>Paramuricea</taxon>
    </lineage>
</organism>
<dbReference type="PANTHER" id="PTHR15407:SF28">
    <property type="entry name" value="RIBITOL-5-PHOSPHATE TRANSFERASE FKTN"/>
    <property type="match status" value="1"/>
</dbReference>
<evidence type="ECO:0000259" key="6">
    <source>
        <dbReference type="Pfam" id="PF19737"/>
    </source>
</evidence>
<dbReference type="OrthoDB" id="444255at2759"/>
<sequence length="467" mass="54071">MQRSLFLFCLSLVSLTFLWLQISMFNNIKHDKQSILGSVIPSLISREYTQKDVDTVQQNLLTLLDDFLETCSVNRVPTFLIDPTVLKSVQDEASEDQRGDCRHLCQKPLITLGVLESSLNPDGLNARVLHDLEEKGVSFTSVTGQDPRLIKLNGTTKKLITFHYSFSRHDTFIHVVVFYDRGVLGLWHGSIIGKDAMMSGSVDKNSVSYHFQNESVLNSFSLDISTIDDRTIRLPSDISEFLENLENSRYLPCDMKRAREFYSKYGDDGTEKAGMFRKRGKEVLQIAKIILDNLGVRFWLSSGTCLGWFRQCSVISHGKDMDIGMWIKDYNKQLIDEFQNNGLYLEHLFGRVEDSFQMSFKTIDDIKLDIFFFYEEGTYMWNGGTQAKTGKKFKYIFPNFSLCWTEFLGMKVRVPCKTISYIEANYGKSWAEPIKRWDWKKSPSNVFENGEWDEKDWPEVIQFFEIQ</sequence>
<evidence type="ECO:0000259" key="5">
    <source>
        <dbReference type="Pfam" id="PF04991"/>
    </source>
</evidence>
<dbReference type="PANTHER" id="PTHR15407">
    <property type="entry name" value="FUKUTIN-RELATED"/>
    <property type="match status" value="1"/>
</dbReference>
<comment type="subcellular location">
    <subcellularLocation>
        <location evidence="1">Membrane</location>
        <topology evidence="1">Single-pass membrane protein</topology>
    </subcellularLocation>
</comment>
<reference evidence="7" key="1">
    <citation type="submission" date="2020-04" db="EMBL/GenBank/DDBJ databases">
        <authorList>
            <person name="Alioto T."/>
            <person name="Alioto T."/>
            <person name="Gomez Garrido J."/>
        </authorList>
    </citation>
    <scope>NUCLEOTIDE SEQUENCE</scope>
    <source>
        <strain evidence="7">A484AB</strain>
    </source>
</reference>
<feature type="domain" description="LicD/FKTN/FKRP nucleotidyltransferase" evidence="5">
    <location>
        <begin position="295"/>
        <end position="347"/>
    </location>
</feature>
<keyword evidence="8" id="KW-1185">Reference proteome</keyword>
<accession>A0A7D9D5G2</accession>
<evidence type="ECO:0000256" key="2">
    <source>
        <dbReference type="ARBA" id="ARBA00022692"/>
    </source>
</evidence>
<dbReference type="InterPro" id="IPR009644">
    <property type="entry name" value="FKTN/MNN4/W02B3.4-1"/>
</dbReference>
<dbReference type="InterPro" id="IPR007074">
    <property type="entry name" value="LicD/FKTN/FKRP_NTP_transf"/>
</dbReference>
<dbReference type="Pfam" id="PF19737">
    <property type="entry name" value="FKTN_N"/>
    <property type="match status" value="1"/>
</dbReference>
<gene>
    <name evidence="7" type="ORF">PACLA_8A027616</name>
</gene>
<protein>
    <submittedName>
        <fullName evidence="7">Fukutin</fullName>
    </submittedName>
</protein>
<feature type="domain" description="Ribitol-5-phosphate transferase FKTN N-terminal" evidence="6">
    <location>
        <begin position="50"/>
        <end position="281"/>
    </location>
</feature>
<evidence type="ECO:0000256" key="4">
    <source>
        <dbReference type="ARBA" id="ARBA00023136"/>
    </source>
</evidence>
<proteinExistence type="predicted"/>
<dbReference type="Proteomes" id="UP001152795">
    <property type="component" value="Unassembled WGS sequence"/>
</dbReference>
<evidence type="ECO:0000256" key="1">
    <source>
        <dbReference type="ARBA" id="ARBA00004167"/>
    </source>
</evidence>
<dbReference type="InterPro" id="IPR045587">
    <property type="entry name" value="FKTN_N"/>
</dbReference>
<evidence type="ECO:0000313" key="7">
    <source>
        <dbReference type="EMBL" id="CAB3976631.1"/>
    </source>
</evidence>
<dbReference type="GO" id="GO:0009100">
    <property type="term" value="P:glycoprotein metabolic process"/>
    <property type="evidence" value="ECO:0007669"/>
    <property type="project" value="UniProtKB-ARBA"/>
</dbReference>
<keyword evidence="2" id="KW-0812">Transmembrane</keyword>
<keyword evidence="4" id="KW-0472">Membrane</keyword>
<name>A0A7D9D5G2_PARCT</name>
<dbReference type="AlphaFoldDB" id="A0A7D9D5G2"/>
<evidence type="ECO:0000313" key="8">
    <source>
        <dbReference type="Proteomes" id="UP001152795"/>
    </source>
</evidence>
<dbReference type="Pfam" id="PF04991">
    <property type="entry name" value="LicD"/>
    <property type="match status" value="1"/>
</dbReference>
<dbReference type="EMBL" id="CACRXK020000005">
    <property type="protein sequence ID" value="CAB3976631.1"/>
    <property type="molecule type" value="Genomic_DNA"/>
</dbReference>
<evidence type="ECO:0000256" key="3">
    <source>
        <dbReference type="ARBA" id="ARBA00022989"/>
    </source>
</evidence>
<keyword evidence="3" id="KW-1133">Transmembrane helix</keyword>
<dbReference type="GO" id="GO:0016020">
    <property type="term" value="C:membrane"/>
    <property type="evidence" value="ECO:0007669"/>
    <property type="project" value="UniProtKB-SubCell"/>
</dbReference>
<comment type="caution">
    <text evidence="7">The sequence shown here is derived from an EMBL/GenBank/DDBJ whole genome shotgun (WGS) entry which is preliminary data.</text>
</comment>